<dbReference type="Pfam" id="PF04389">
    <property type="entry name" value="Peptidase_M28"/>
    <property type="match status" value="1"/>
</dbReference>
<sequence>MRILLPILAATSLLAQTAHPAPRVQEGPLRAHLAFLADDLLEGRGTGQRGAELTVRYLETQLQSLGLRPGNGASYRQPVSLLGLKALPGRSALSFLGGGACATPKFGSEIVFGSGVALAEQTFDAPVVFAGFGIDAPEWRWDDYKGQDLRGKVLLMLVNEPAPTAEEPGLFEGANLSAYGRWTKKFEMAARQGAAGVLLVHTTPSASYGWSVVRPSWEAERFTLASGPRGTGLQGWVTEEVAKALVKQGGQDLEALRVRAQGRDFRPVALDLRLKGTLHSEVRTVAQFNVAGVVPGTDPVLKEELVVYSAHWDHLGKGPGLAVDAHPPQAEPGHEDDTIYNGAIDNASGCAALLAMAQAARHAPAKRSQLFLFVCAEEQGLLGSRAYAEAPLWPLAKTAADLNLDSLNFVAPTRDIGLPFRERSTLGEVAEAVAKASHLTVAPTRPDTGGGYFRSDHYSFVQAGVPALSVGGGRDYIGTDPAALKARASAYGRRYHQVSDEYDPAWDLRGMVQQAQFTFDLGQAVANAPTKPTFKPAR</sequence>
<comment type="caution">
    <text evidence="2">The sequence shown here is derived from an EMBL/GenBank/DDBJ whole genome shotgun (WGS) entry which is preliminary data.</text>
</comment>
<dbReference type="InterPro" id="IPR046450">
    <property type="entry name" value="PA_dom_sf"/>
</dbReference>
<dbReference type="Gene3D" id="3.40.630.10">
    <property type="entry name" value="Zn peptidases"/>
    <property type="match status" value="1"/>
</dbReference>
<dbReference type="InterPro" id="IPR045175">
    <property type="entry name" value="M28_fam"/>
</dbReference>
<accession>A0A936F3N1</accession>
<gene>
    <name evidence="2" type="ORF">IPN91_10645</name>
</gene>
<dbReference type="EMBL" id="JADKCH010000011">
    <property type="protein sequence ID" value="MBK8573085.1"/>
    <property type="molecule type" value="Genomic_DNA"/>
</dbReference>
<dbReference type="SUPFAM" id="SSF52025">
    <property type="entry name" value="PA domain"/>
    <property type="match status" value="1"/>
</dbReference>
<dbReference type="GO" id="GO:0006508">
    <property type="term" value="P:proteolysis"/>
    <property type="evidence" value="ECO:0007669"/>
    <property type="project" value="InterPro"/>
</dbReference>
<evidence type="ECO:0000259" key="1">
    <source>
        <dbReference type="Pfam" id="PF04389"/>
    </source>
</evidence>
<organism evidence="2 3">
    <name type="scientific">Candidatus Geothrix odensensis</name>
    <dbReference type="NCBI Taxonomy" id="2954440"/>
    <lineage>
        <taxon>Bacteria</taxon>
        <taxon>Pseudomonadati</taxon>
        <taxon>Acidobacteriota</taxon>
        <taxon>Holophagae</taxon>
        <taxon>Holophagales</taxon>
        <taxon>Holophagaceae</taxon>
        <taxon>Geothrix</taxon>
    </lineage>
</organism>
<name>A0A936F3N1_9BACT</name>
<dbReference type="AlphaFoldDB" id="A0A936F3N1"/>
<evidence type="ECO:0000313" key="2">
    <source>
        <dbReference type="EMBL" id="MBK8573085.1"/>
    </source>
</evidence>
<proteinExistence type="predicted"/>
<reference evidence="2 3" key="1">
    <citation type="submission" date="2020-10" db="EMBL/GenBank/DDBJ databases">
        <title>Connecting structure to function with the recovery of over 1000 high-quality activated sludge metagenome-assembled genomes encoding full-length rRNA genes using long-read sequencing.</title>
        <authorList>
            <person name="Singleton C.M."/>
            <person name="Petriglieri F."/>
            <person name="Kristensen J.M."/>
            <person name="Kirkegaard R.H."/>
            <person name="Michaelsen T.Y."/>
            <person name="Andersen M.H."/>
            <person name="Karst S.M."/>
            <person name="Dueholm M.S."/>
            <person name="Nielsen P.H."/>
            <person name="Albertsen M."/>
        </authorList>
    </citation>
    <scope>NUCLEOTIDE SEQUENCE [LARGE SCALE GENOMIC DNA]</scope>
    <source>
        <strain evidence="2">OdNE_18-Q3-R46-58_MAXAC.008</strain>
    </source>
</reference>
<evidence type="ECO:0000313" key="3">
    <source>
        <dbReference type="Proteomes" id="UP000709959"/>
    </source>
</evidence>
<dbReference type="PANTHER" id="PTHR12147">
    <property type="entry name" value="METALLOPEPTIDASE M28 FAMILY MEMBER"/>
    <property type="match status" value="1"/>
</dbReference>
<dbReference type="SUPFAM" id="SSF53187">
    <property type="entry name" value="Zn-dependent exopeptidases"/>
    <property type="match status" value="1"/>
</dbReference>
<dbReference type="InterPro" id="IPR007484">
    <property type="entry name" value="Peptidase_M28"/>
</dbReference>
<dbReference type="PANTHER" id="PTHR12147:SF26">
    <property type="entry name" value="PEPTIDASE M28 DOMAIN-CONTAINING PROTEIN"/>
    <property type="match status" value="1"/>
</dbReference>
<dbReference type="GO" id="GO:0008235">
    <property type="term" value="F:metalloexopeptidase activity"/>
    <property type="evidence" value="ECO:0007669"/>
    <property type="project" value="InterPro"/>
</dbReference>
<dbReference type="Proteomes" id="UP000709959">
    <property type="component" value="Unassembled WGS sequence"/>
</dbReference>
<feature type="domain" description="Peptidase M28" evidence="1">
    <location>
        <begin position="289"/>
        <end position="510"/>
    </location>
</feature>
<protein>
    <submittedName>
        <fullName evidence="2">M28 family peptidase</fullName>
    </submittedName>
</protein>